<dbReference type="EMBL" id="ML179700">
    <property type="protein sequence ID" value="THU82904.1"/>
    <property type="molecule type" value="Genomic_DNA"/>
</dbReference>
<proteinExistence type="predicted"/>
<evidence type="ECO:0000313" key="1">
    <source>
        <dbReference type="EMBL" id="THU82904.1"/>
    </source>
</evidence>
<dbReference type="AlphaFoldDB" id="A0A4S8L341"/>
<gene>
    <name evidence="1" type="ORF">K435DRAFT_871850</name>
</gene>
<protein>
    <submittedName>
        <fullName evidence="1">Uncharacterized protein</fullName>
    </submittedName>
</protein>
<keyword evidence="2" id="KW-1185">Reference proteome</keyword>
<dbReference type="Proteomes" id="UP000297245">
    <property type="component" value="Unassembled WGS sequence"/>
</dbReference>
<organism evidence="1 2">
    <name type="scientific">Dendrothele bispora (strain CBS 962.96)</name>
    <dbReference type="NCBI Taxonomy" id="1314807"/>
    <lineage>
        <taxon>Eukaryota</taxon>
        <taxon>Fungi</taxon>
        <taxon>Dikarya</taxon>
        <taxon>Basidiomycota</taxon>
        <taxon>Agaricomycotina</taxon>
        <taxon>Agaricomycetes</taxon>
        <taxon>Agaricomycetidae</taxon>
        <taxon>Agaricales</taxon>
        <taxon>Agaricales incertae sedis</taxon>
        <taxon>Dendrothele</taxon>
    </lineage>
</organism>
<sequence>MSAFPKTSPDSAQNEITLLFSSILNKTRTVTTQVTNYPKSMWYGNYAMITSVIGPGFGYSPSSNSGSSPTTSPAGRMGLGSTGCTVSVVPSSRWASSLPSSSTLPPYHPTPLTLASSPSTLNLFSSTLPQRHLLASSIINFKFFTGKSGL</sequence>
<reference evidence="1 2" key="1">
    <citation type="journal article" date="2019" name="Nat. Ecol. Evol.">
        <title>Megaphylogeny resolves global patterns of mushroom evolution.</title>
        <authorList>
            <person name="Varga T."/>
            <person name="Krizsan K."/>
            <person name="Foldi C."/>
            <person name="Dima B."/>
            <person name="Sanchez-Garcia M."/>
            <person name="Sanchez-Ramirez S."/>
            <person name="Szollosi G.J."/>
            <person name="Szarkandi J.G."/>
            <person name="Papp V."/>
            <person name="Albert L."/>
            <person name="Andreopoulos W."/>
            <person name="Angelini C."/>
            <person name="Antonin V."/>
            <person name="Barry K.W."/>
            <person name="Bougher N.L."/>
            <person name="Buchanan P."/>
            <person name="Buyck B."/>
            <person name="Bense V."/>
            <person name="Catcheside P."/>
            <person name="Chovatia M."/>
            <person name="Cooper J."/>
            <person name="Damon W."/>
            <person name="Desjardin D."/>
            <person name="Finy P."/>
            <person name="Geml J."/>
            <person name="Haridas S."/>
            <person name="Hughes K."/>
            <person name="Justo A."/>
            <person name="Karasinski D."/>
            <person name="Kautmanova I."/>
            <person name="Kiss B."/>
            <person name="Kocsube S."/>
            <person name="Kotiranta H."/>
            <person name="LaButti K.M."/>
            <person name="Lechner B.E."/>
            <person name="Liimatainen K."/>
            <person name="Lipzen A."/>
            <person name="Lukacs Z."/>
            <person name="Mihaltcheva S."/>
            <person name="Morgado L.N."/>
            <person name="Niskanen T."/>
            <person name="Noordeloos M.E."/>
            <person name="Ohm R.A."/>
            <person name="Ortiz-Santana B."/>
            <person name="Ovrebo C."/>
            <person name="Racz N."/>
            <person name="Riley R."/>
            <person name="Savchenko A."/>
            <person name="Shiryaev A."/>
            <person name="Soop K."/>
            <person name="Spirin V."/>
            <person name="Szebenyi C."/>
            <person name="Tomsovsky M."/>
            <person name="Tulloss R.E."/>
            <person name="Uehling J."/>
            <person name="Grigoriev I.V."/>
            <person name="Vagvolgyi C."/>
            <person name="Papp T."/>
            <person name="Martin F.M."/>
            <person name="Miettinen O."/>
            <person name="Hibbett D.S."/>
            <person name="Nagy L.G."/>
        </authorList>
    </citation>
    <scope>NUCLEOTIDE SEQUENCE [LARGE SCALE GENOMIC DNA]</scope>
    <source>
        <strain evidence="1 2">CBS 962.96</strain>
    </source>
</reference>
<name>A0A4S8L341_DENBC</name>
<evidence type="ECO:0000313" key="2">
    <source>
        <dbReference type="Proteomes" id="UP000297245"/>
    </source>
</evidence>
<accession>A0A4S8L341</accession>